<name>A0ABW5P894_9BACL</name>
<keyword evidence="1" id="KW-0472">Membrane</keyword>
<dbReference type="Proteomes" id="UP001597541">
    <property type="component" value="Unassembled WGS sequence"/>
</dbReference>
<evidence type="ECO:0000313" key="2">
    <source>
        <dbReference type="EMBL" id="MFD2611393.1"/>
    </source>
</evidence>
<accession>A0ABW5P894</accession>
<proteinExistence type="predicted"/>
<organism evidence="2 3">
    <name type="scientific">Paenibacillus gansuensis</name>
    <dbReference type="NCBI Taxonomy" id="306542"/>
    <lineage>
        <taxon>Bacteria</taxon>
        <taxon>Bacillati</taxon>
        <taxon>Bacillota</taxon>
        <taxon>Bacilli</taxon>
        <taxon>Bacillales</taxon>
        <taxon>Paenibacillaceae</taxon>
        <taxon>Paenibacillus</taxon>
    </lineage>
</organism>
<dbReference type="RefSeq" id="WP_377599965.1">
    <property type="nucleotide sequence ID" value="NZ_JBHUME010000002.1"/>
</dbReference>
<protein>
    <submittedName>
        <fullName evidence="2">Uncharacterized protein</fullName>
    </submittedName>
</protein>
<comment type="caution">
    <text evidence="2">The sequence shown here is derived from an EMBL/GenBank/DDBJ whole genome shotgun (WGS) entry which is preliminary data.</text>
</comment>
<feature type="transmembrane region" description="Helical" evidence="1">
    <location>
        <begin position="37"/>
        <end position="56"/>
    </location>
</feature>
<gene>
    <name evidence="2" type="ORF">ACFSUF_03035</name>
</gene>
<evidence type="ECO:0000313" key="3">
    <source>
        <dbReference type="Proteomes" id="UP001597541"/>
    </source>
</evidence>
<sequence length="177" mass="20119">MRGNKNVEKSYDSSGPARFAFYKGSYVKVLAPGTYRYFWWSVATVVVLPIGNPFVVEGKDLQLFLHDQELVRELDVVRVEDHEYVLHYEDGQFAELLKPGVYAFWNVLRKHAFVHMDVRKPEVPAEVDRSILSKLGAVVQTYDIASFETGFLYYDHLAAGAFAWEVLFLEGAGFGDG</sequence>
<keyword evidence="1" id="KW-0812">Transmembrane</keyword>
<dbReference type="EMBL" id="JBHUME010000002">
    <property type="protein sequence ID" value="MFD2611393.1"/>
    <property type="molecule type" value="Genomic_DNA"/>
</dbReference>
<keyword evidence="1" id="KW-1133">Transmembrane helix</keyword>
<reference evidence="3" key="1">
    <citation type="journal article" date="2019" name="Int. J. Syst. Evol. Microbiol.">
        <title>The Global Catalogue of Microorganisms (GCM) 10K type strain sequencing project: providing services to taxonomists for standard genome sequencing and annotation.</title>
        <authorList>
            <consortium name="The Broad Institute Genomics Platform"/>
            <consortium name="The Broad Institute Genome Sequencing Center for Infectious Disease"/>
            <person name="Wu L."/>
            <person name="Ma J."/>
        </authorList>
    </citation>
    <scope>NUCLEOTIDE SEQUENCE [LARGE SCALE GENOMIC DNA]</scope>
    <source>
        <strain evidence="3">KCTC 3950</strain>
    </source>
</reference>
<evidence type="ECO:0000256" key="1">
    <source>
        <dbReference type="SAM" id="Phobius"/>
    </source>
</evidence>
<keyword evidence="3" id="KW-1185">Reference proteome</keyword>